<dbReference type="Pfam" id="PF00111">
    <property type="entry name" value="Fer2"/>
    <property type="match status" value="1"/>
</dbReference>
<dbReference type="RefSeq" id="WP_055742945.1">
    <property type="nucleotide sequence ID" value="NZ_LJJB01000007.1"/>
</dbReference>
<dbReference type="EMBL" id="LJJB01000007">
    <property type="protein sequence ID" value="KQL48652.1"/>
    <property type="molecule type" value="Genomic_DNA"/>
</dbReference>
<dbReference type="Gene3D" id="3.10.20.30">
    <property type="match status" value="1"/>
</dbReference>
<evidence type="ECO:0000313" key="2">
    <source>
        <dbReference type="EMBL" id="KQL48652.1"/>
    </source>
</evidence>
<dbReference type="InterPro" id="IPR001041">
    <property type="entry name" value="2Fe-2S_ferredoxin-type"/>
</dbReference>
<evidence type="ECO:0000259" key="1">
    <source>
        <dbReference type="PROSITE" id="PS51085"/>
    </source>
</evidence>
<dbReference type="CDD" id="cd00207">
    <property type="entry name" value="fer2"/>
    <property type="match status" value="1"/>
</dbReference>
<reference evidence="2 3" key="1">
    <citation type="submission" date="2015-09" db="EMBL/GenBank/DDBJ databases">
        <title>Genome sequencing project for genomic taxonomy and phylogenomics of Bacillus-like bacteria.</title>
        <authorList>
            <person name="Liu B."/>
            <person name="Wang J."/>
            <person name="Zhu Y."/>
            <person name="Liu G."/>
            <person name="Chen Q."/>
            <person name="Chen Z."/>
            <person name="Lan J."/>
            <person name="Che J."/>
            <person name="Ge C."/>
            <person name="Shi H."/>
            <person name="Pan Z."/>
            <person name="Liu X."/>
        </authorList>
    </citation>
    <scope>NUCLEOTIDE SEQUENCE [LARGE SCALE GENOMIC DNA]</scope>
    <source>
        <strain evidence="2 3">DSM 8552</strain>
    </source>
</reference>
<comment type="caution">
    <text evidence="2">The sequence shown here is derived from an EMBL/GenBank/DDBJ whole genome shotgun (WGS) entry which is preliminary data.</text>
</comment>
<dbReference type="SUPFAM" id="SSF54292">
    <property type="entry name" value="2Fe-2S ferredoxin-like"/>
    <property type="match status" value="1"/>
</dbReference>
<dbReference type="PROSITE" id="PS00197">
    <property type="entry name" value="2FE2S_FER_1"/>
    <property type="match status" value="1"/>
</dbReference>
<protein>
    <submittedName>
        <fullName evidence="2">Ferredoxin</fullName>
    </submittedName>
</protein>
<feature type="domain" description="2Fe-2S ferredoxin-type" evidence="1">
    <location>
        <begin position="9"/>
        <end position="104"/>
    </location>
</feature>
<accession>A0ABR5NAS1</accession>
<name>A0ABR5NAS1_BRECH</name>
<keyword evidence="3" id="KW-1185">Reference proteome</keyword>
<gene>
    <name evidence="2" type="ORF">AN963_02280</name>
</gene>
<sequence length="111" mass="12012">MDHPDLKRCIVTVVEGSKQTSISLKDGDNLLLGLVRANMPVEFYCTTGKCTTCRLRMVISEGSAGMPSETEQYRLGADAMSLGYRLACQVYVSGPMTVYLEGSGGTPEQKP</sequence>
<dbReference type="InterPro" id="IPR012675">
    <property type="entry name" value="Beta-grasp_dom_sf"/>
</dbReference>
<proteinExistence type="predicted"/>
<dbReference type="InterPro" id="IPR036010">
    <property type="entry name" value="2Fe-2S_ferredoxin-like_sf"/>
</dbReference>
<evidence type="ECO:0000313" key="3">
    <source>
        <dbReference type="Proteomes" id="UP000051063"/>
    </source>
</evidence>
<dbReference type="InterPro" id="IPR006058">
    <property type="entry name" value="2Fe2S_fd_BS"/>
</dbReference>
<organism evidence="2 3">
    <name type="scientific">Brevibacillus choshinensis</name>
    <dbReference type="NCBI Taxonomy" id="54911"/>
    <lineage>
        <taxon>Bacteria</taxon>
        <taxon>Bacillati</taxon>
        <taxon>Bacillota</taxon>
        <taxon>Bacilli</taxon>
        <taxon>Bacillales</taxon>
        <taxon>Paenibacillaceae</taxon>
        <taxon>Brevibacillus</taxon>
    </lineage>
</organism>
<dbReference type="Proteomes" id="UP000051063">
    <property type="component" value="Unassembled WGS sequence"/>
</dbReference>
<dbReference type="PROSITE" id="PS51085">
    <property type="entry name" value="2FE2S_FER_2"/>
    <property type="match status" value="1"/>
</dbReference>